<protein>
    <submittedName>
        <fullName evidence="2">Uncharacterized protein</fullName>
    </submittedName>
</protein>
<keyword evidence="3" id="KW-1185">Reference proteome</keyword>
<evidence type="ECO:0000313" key="3">
    <source>
        <dbReference type="Proteomes" id="UP000007800"/>
    </source>
</evidence>
<proteinExistence type="predicted"/>
<dbReference type="InterPro" id="IPR036259">
    <property type="entry name" value="MFS_trans_sf"/>
</dbReference>
<keyword evidence="1" id="KW-1133">Transmembrane helix</keyword>
<gene>
    <name evidence="2" type="ORF">Pmar_PMAR029263</name>
</gene>
<name>C5KMP0_PERM5</name>
<accession>C5KMP0</accession>
<dbReference type="EMBL" id="GG674496">
    <property type="protein sequence ID" value="EER14198.1"/>
    <property type="molecule type" value="Genomic_DNA"/>
</dbReference>
<organism evidence="3">
    <name type="scientific">Perkinsus marinus (strain ATCC 50983 / TXsc)</name>
    <dbReference type="NCBI Taxonomy" id="423536"/>
    <lineage>
        <taxon>Eukaryota</taxon>
        <taxon>Sar</taxon>
        <taxon>Alveolata</taxon>
        <taxon>Perkinsozoa</taxon>
        <taxon>Perkinsea</taxon>
        <taxon>Perkinsida</taxon>
        <taxon>Perkinsidae</taxon>
        <taxon>Perkinsus</taxon>
    </lineage>
</organism>
<dbReference type="PANTHER" id="PTHR23528">
    <property type="match status" value="1"/>
</dbReference>
<dbReference type="PANTHER" id="PTHR23528:SF1">
    <property type="entry name" value="MAJOR FACILITATOR SUPERFAMILY (MFS) PROFILE DOMAIN-CONTAINING PROTEIN"/>
    <property type="match status" value="1"/>
</dbReference>
<dbReference type="OrthoDB" id="447148at2759"/>
<feature type="transmembrane region" description="Helical" evidence="1">
    <location>
        <begin position="93"/>
        <end position="115"/>
    </location>
</feature>
<evidence type="ECO:0000313" key="2">
    <source>
        <dbReference type="EMBL" id="EER14198.1"/>
    </source>
</evidence>
<dbReference type="AlphaFoldDB" id="C5KMP0"/>
<feature type="transmembrane region" description="Helical" evidence="1">
    <location>
        <begin position="206"/>
        <end position="230"/>
    </location>
</feature>
<feature type="transmembrane region" description="Helical" evidence="1">
    <location>
        <begin position="165"/>
        <end position="186"/>
    </location>
</feature>
<keyword evidence="1" id="KW-0812">Transmembrane</keyword>
<reference evidence="2 3" key="1">
    <citation type="submission" date="2008-07" db="EMBL/GenBank/DDBJ databases">
        <authorList>
            <person name="El-Sayed N."/>
            <person name="Caler E."/>
            <person name="Inman J."/>
            <person name="Amedeo P."/>
            <person name="Hass B."/>
            <person name="Wortman J."/>
        </authorList>
    </citation>
    <scope>NUCLEOTIDE SEQUENCE [LARGE SCALE GENOMIC DNA]</scope>
    <source>
        <strain evidence="3">ATCC 50983 / TXsc</strain>
    </source>
</reference>
<dbReference type="SUPFAM" id="SSF103473">
    <property type="entry name" value="MFS general substrate transporter"/>
    <property type="match status" value="1"/>
</dbReference>
<dbReference type="Gene3D" id="1.20.1250.20">
    <property type="entry name" value="MFS general substrate transporter like domains"/>
    <property type="match status" value="1"/>
</dbReference>
<keyword evidence="1" id="KW-0472">Membrane</keyword>
<dbReference type="Proteomes" id="UP000007800">
    <property type="component" value="Unassembled WGS sequence"/>
</dbReference>
<feature type="transmembrane region" description="Helical" evidence="1">
    <location>
        <begin position="67"/>
        <end position="87"/>
    </location>
</feature>
<dbReference type="GeneID" id="9060158"/>
<evidence type="ECO:0000256" key="1">
    <source>
        <dbReference type="SAM" id="Phobius"/>
    </source>
</evidence>
<dbReference type="RefSeq" id="XP_002782403.1">
    <property type="nucleotide sequence ID" value="XM_002782357.1"/>
</dbReference>
<dbReference type="InParanoid" id="C5KMP0"/>
<sequence length="234" mass="24850">MGLHRTYDAPHPHPIVSYLVKVPSITLECQCKHSSSTFYGIKYVVAAAVAYPMGRLSDNAEVGRKKLVYAACTVMAAVYLLFMTAPFRPADSIILSCCIIYGVGCGCFLSVDYAIALDTLPSKHQQIKSSDVDDTPLLIDSDDTTASDAEKVGTLDSEDAAAKDLGIWGVSAFLGSAIGPLLWGATLQLFGHTSIEEGQEEETYAFGGYASIMIGGCIACILAGICIAFVKGTR</sequence>